<organism evidence="2 3">
    <name type="scientific">Lithocarpus litseifolius</name>
    <dbReference type="NCBI Taxonomy" id="425828"/>
    <lineage>
        <taxon>Eukaryota</taxon>
        <taxon>Viridiplantae</taxon>
        <taxon>Streptophyta</taxon>
        <taxon>Embryophyta</taxon>
        <taxon>Tracheophyta</taxon>
        <taxon>Spermatophyta</taxon>
        <taxon>Magnoliopsida</taxon>
        <taxon>eudicotyledons</taxon>
        <taxon>Gunneridae</taxon>
        <taxon>Pentapetalae</taxon>
        <taxon>rosids</taxon>
        <taxon>fabids</taxon>
        <taxon>Fagales</taxon>
        <taxon>Fagaceae</taxon>
        <taxon>Lithocarpus</taxon>
    </lineage>
</organism>
<accession>A0AAW2D1C5</accession>
<dbReference type="AlphaFoldDB" id="A0AAW2D1C5"/>
<gene>
    <name evidence="2" type="ORF">SO802_017255</name>
</gene>
<dbReference type="Proteomes" id="UP001459277">
    <property type="component" value="Unassembled WGS sequence"/>
</dbReference>
<evidence type="ECO:0000256" key="1">
    <source>
        <dbReference type="SAM" id="MobiDB-lite"/>
    </source>
</evidence>
<proteinExistence type="predicted"/>
<evidence type="ECO:0000313" key="3">
    <source>
        <dbReference type="Proteomes" id="UP001459277"/>
    </source>
</evidence>
<dbReference type="PANTHER" id="PTHR35740:SF1">
    <property type="entry name" value="OS12G0111700 PROTEIN"/>
    <property type="match status" value="1"/>
</dbReference>
<feature type="compositionally biased region" description="Low complexity" evidence="1">
    <location>
        <begin position="19"/>
        <end position="36"/>
    </location>
</feature>
<protein>
    <submittedName>
        <fullName evidence="2">Uncharacterized protein</fullName>
    </submittedName>
</protein>
<comment type="caution">
    <text evidence="2">The sequence shown here is derived from an EMBL/GenBank/DDBJ whole genome shotgun (WGS) entry which is preliminary data.</text>
</comment>
<name>A0AAW2D1C5_9ROSI</name>
<feature type="region of interest" description="Disordered" evidence="1">
    <location>
        <begin position="17"/>
        <end position="111"/>
    </location>
</feature>
<feature type="compositionally biased region" description="Low complexity" evidence="1">
    <location>
        <begin position="43"/>
        <end position="55"/>
    </location>
</feature>
<keyword evidence="3" id="KW-1185">Reference proteome</keyword>
<evidence type="ECO:0000313" key="2">
    <source>
        <dbReference type="EMBL" id="KAL0003474.1"/>
    </source>
</evidence>
<sequence>MEAEKRILRVRKKIRKPLSDSTNLTTTTAPNNLSSAYTKLLPSTNSTTTNSDAMSPAPPPPPNLASTPARLLKSSSPHGADVDSEVSEFGSVYSRRNIANKRKGKGKETVEPLSCPPAVKIGNIRNKINKDGEKSLWKACTAPPKKRQHHVNVSDYAWPDEFVKRQRDYFAEIDAFEMEEEEVESLDQLE</sequence>
<dbReference type="EMBL" id="JAZDWU010000005">
    <property type="protein sequence ID" value="KAL0003474.1"/>
    <property type="molecule type" value="Genomic_DNA"/>
</dbReference>
<reference evidence="2 3" key="1">
    <citation type="submission" date="2024-01" db="EMBL/GenBank/DDBJ databases">
        <title>A telomere-to-telomere, gap-free genome of sweet tea (Lithocarpus litseifolius).</title>
        <authorList>
            <person name="Zhou J."/>
        </authorList>
    </citation>
    <scope>NUCLEOTIDE SEQUENCE [LARGE SCALE GENOMIC DNA]</scope>
    <source>
        <strain evidence="2">Zhou-2022a</strain>
        <tissue evidence="2">Leaf</tissue>
    </source>
</reference>
<dbReference type="PANTHER" id="PTHR35740">
    <property type="entry name" value="OS12G0111700 PROTEIN"/>
    <property type="match status" value="1"/>
</dbReference>